<evidence type="ECO:0000313" key="3">
    <source>
        <dbReference type="EMBL" id="KAF7346589.1"/>
    </source>
</evidence>
<gene>
    <name evidence="3" type="ORF">MSAN_01887100</name>
</gene>
<name>A0A8H6XTS2_9AGAR</name>
<keyword evidence="2" id="KW-0732">Signal</keyword>
<dbReference type="OrthoDB" id="2978551at2759"/>
<dbReference type="AlphaFoldDB" id="A0A8H6XTS2"/>
<organism evidence="3 4">
    <name type="scientific">Mycena sanguinolenta</name>
    <dbReference type="NCBI Taxonomy" id="230812"/>
    <lineage>
        <taxon>Eukaryota</taxon>
        <taxon>Fungi</taxon>
        <taxon>Dikarya</taxon>
        <taxon>Basidiomycota</taxon>
        <taxon>Agaricomycotina</taxon>
        <taxon>Agaricomycetes</taxon>
        <taxon>Agaricomycetidae</taxon>
        <taxon>Agaricales</taxon>
        <taxon>Marasmiineae</taxon>
        <taxon>Mycenaceae</taxon>
        <taxon>Mycena</taxon>
    </lineage>
</organism>
<dbReference type="EMBL" id="JACAZH010000019">
    <property type="protein sequence ID" value="KAF7346589.1"/>
    <property type="molecule type" value="Genomic_DNA"/>
</dbReference>
<proteinExistence type="predicted"/>
<keyword evidence="4" id="KW-1185">Reference proteome</keyword>
<keyword evidence="1" id="KW-1133">Transmembrane helix</keyword>
<dbReference type="Proteomes" id="UP000623467">
    <property type="component" value="Unassembled WGS sequence"/>
</dbReference>
<feature type="chain" id="PRO_5034760131" evidence="2">
    <location>
        <begin position="25"/>
        <end position="123"/>
    </location>
</feature>
<feature type="signal peptide" evidence="2">
    <location>
        <begin position="1"/>
        <end position="24"/>
    </location>
</feature>
<protein>
    <submittedName>
        <fullName evidence="3">Tetratricopeptide repeat family</fullName>
    </submittedName>
</protein>
<evidence type="ECO:0000256" key="2">
    <source>
        <dbReference type="SAM" id="SignalP"/>
    </source>
</evidence>
<keyword evidence="1" id="KW-0812">Transmembrane</keyword>
<evidence type="ECO:0000256" key="1">
    <source>
        <dbReference type="SAM" id="Phobius"/>
    </source>
</evidence>
<feature type="transmembrane region" description="Helical" evidence="1">
    <location>
        <begin position="96"/>
        <end position="119"/>
    </location>
</feature>
<sequence>MEDDGKVILLLGLVLTSLTLRTRSSRMDPITAATTIITFAAFIKDLIEIAQSIQRSIEMVSENRRRICDLTNDIVCTLVELANLTRGKEEAFQAPALLSALGNLKEYAFVVIYAFFFLINRYN</sequence>
<accession>A0A8H6XTS2</accession>
<comment type="caution">
    <text evidence="3">The sequence shown here is derived from an EMBL/GenBank/DDBJ whole genome shotgun (WGS) entry which is preliminary data.</text>
</comment>
<keyword evidence="1" id="KW-0472">Membrane</keyword>
<reference evidence="3" key="1">
    <citation type="submission" date="2020-05" db="EMBL/GenBank/DDBJ databases">
        <title>Mycena genomes resolve the evolution of fungal bioluminescence.</title>
        <authorList>
            <person name="Tsai I.J."/>
        </authorList>
    </citation>
    <scope>NUCLEOTIDE SEQUENCE</scope>
    <source>
        <strain evidence="3">160909Yilan</strain>
    </source>
</reference>
<evidence type="ECO:0000313" key="4">
    <source>
        <dbReference type="Proteomes" id="UP000623467"/>
    </source>
</evidence>